<evidence type="ECO:0000313" key="11">
    <source>
        <dbReference type="EMBL" id="CAD8649909.1"/>
    </source>
</evidence>
<dbReference type="Gene3D" id="3.30.230.130">
    <property type="entry name" value="Cullin, Chain C, Domain 2"/>
    <property type="match status" value="1"/>
</dbReference>
<dbReference type="InterPro" id="IPR019559">
    <property type="entry name" value="Cullin_neddylation_domain"/>
</dbReference>
<accession>A0A7S0MSC2</accession>
<dbReference type="GO" id="GO:0006511">
    <property type="term" value="P:ubiquitin-dependent protein catabolic process"/>
    <property type="evidence" value="ECO:0007669"/>
    <property type="project" value="InterPro"/>
</dbReference>
<name>A0A7S0MSC2_9CHLO</name>
<feature type="compositionally biased region" description="Gly residues" evidence="9">
    <location>
        <begin position="1"/>
        <end position="12"/>
    </location>
</feature>
<dbReference type="FunFam" id="1.20.1310.10:FF:000004">
    <property type="entry name" value="Cullin 4B"/>
    <property type="match status" value="1"/>
</dbReference>
<evidence type="ECO:0000256" key="7">
    <source>
        <dbReference type="PROSITE-ProRule" id="PRU00330"/>
    </source>
</evidence>
<protein>
    <recommendedName>
        <fullName evidence="6">Cullin-4</fullName>
    </recommendedName>
</protein>
<dbReference type="FunFam" id="1.20.1310.10:FF:000001">
    <property type="entry name" value="Cullin 3"/>
    <property type="match status" value="1"/>
</dbReference>
<evidence type="ECO:0000256" key="9">
    <source>
        <dbReference type="SAM" id="MobiDB-lite"/>
    </source>
</evidence>
<keyword evidence="5" id="KW-0832">Ubl conjugation</keyword>
<dbReference type="SUPFAM" id="SSF46785">
    <property type="entry name" value="Winged helix' DNA-binding domain"/>
    <property type="match status" value="1"/>
</dbReference>
<dbReference type="Pfam" id="PF26557">
    <property type="entry name" value="Cullin_AB"/>
    <property type="match status" value="1"/>
</dbReference>
<dbReference type="SUPFAM" id="SSF74788">
    <property type="entry name" value="Cullin repeat-like"/>
    <property type="match status" value="1"/>
</dbReference>
<evidence type="ECO:0000256" key="1">
    <source>
        <dbReference type="ARBA" id="ARBA00004906"/>
    </source>
</evidence>
<feature type="domain" description="Cullin family profile" evidence="10">
    <location>
        <begin position="388"/>
        <end position="617"/>
    </location>
</feature>
<dbReference type="InterPro" id="IPR036317">
    <property type="entry name" value="Cullin_homology_sf"/>
</dbReference>
<evidence type="ECO:0000256" key="2">
    <source>
        <dbReference type="ARBA" id="ARBA00006019"/>
    </source>
</evidence>
<dbReference type="InterPro" id="IPR001373">
    <property type="entry name" value="Cullin_N"/>
</dbReference>
<dbReference type="GO" id="GO:0031625">
    <property type="term" value="F:ubiquitin protein ligase binding"/>
    <property type="evidence" value="ECO:0007669"/>
    <property type="project" value="InterPro"/>
</dbReference>
<dbReference type="PANTHER" id="PTHR11932">
    <property type="entry name" value="CULLIN"/>
    <property type="match status" value="1"/>
</dbReference>
<dbReference type="InterPro" id="IPR045093">
    <property type="entry name" value="Cullin"/>
</dbReference>
<keyword evidence="4" id="KW-0833">Ubl conjugation pathway</keyword>
<dbReference type="FunFam" id="1.10.10.10:FF:000050">
    <property type="entry name" value="Cullin 4B"/>
    <property type="match status" value="1"/>
</dbReference>
<evidence type="ECO:0000256" key="5">
    <source>
        <dbReference type="ARBA" id="ARBA00022843"/>
    </source>
</evidence>
<dbReference type="SMART" id="SM00182">
    <property type="entry name" value="CULLIN"/>
    <property type="match status" value="1"/>
</dbReference>
<dbReference type="EMBL" id="HBFA01002619">
    <property type="protein sequence ID" value="CAD8649909.1"/>
    <property type="molecule type" value="Transcribed_RNA"/>
</dbReference>
<dbReference type="InterPro" id="IPR036388">
    <property type="entry name" value="WH-like_DNA-bd_sf"/>
</dbReference>
<dbReference type="InterPro" id="IPR016159">
    <property type="entry name" value="Cullin_repeat-like_dom_sf"/>
</dbReference>
<dbReference type="GO" id="GO:0005634">
    <property type="term" value="C:nucleus"/>
    <property type="evidence" value="ECO:0007669"/>
    <property type="project" value="UniProtKB-ARBA"/>
</dbReference>
<dbReference type="Gene3D" id="1.20.1310.10">
    <property type="entry name" value="Cullin Repeats"/>
    <property type="match status" value="4"/>
</dbReference>
<comment type="pathway">
    <text evidence="1">Protein modification; protein ubiquitination.</text>
</comment>
<proteinExistence type="inferred from homology"/>
<dbReference type="Pfam" id="PF10557">
    <property type="entry name" value="Cullin_Nedd8"/>
    <property type="match status" value="1"/>
</dbReference>
<dbReference type="FunFam" id="1.20.1310.10:FF:000035">
    <property type="entry name" value="Ubiquitin ligase subunit CulD, putative"/>
    <property type="match status" value="1"/>
</dbReference>
<comment type="similarity">
    <text evidence="2 7 8">Belongs to the cullin family.</text>
</comment>
<evidence type="ECO:0000259" key="10">
    <source>
        <dbReference type="PROSITE" id="PS50069"/>
    </source>
</evidence>
<dbReference type="GO" id="GO:0031461">
    <property type="term" value="C:cullin-RING ubiquitin ligase complex"/>
    <property type="evidence" value="ECO:0007669"/>
    <property type="project" value="InterPro"/>
</dbReference>
<evidence type="ECO:0000256" key="3">
    <source>
        <dbReference type="ARBA" id="ARBA00022499"/>
    </source>
</evidence>
<feature type="region of interest" description="Disordered" evidence="9">
    <location>
        <begin position="1"/>
        <end position="23"/>
    </location>
</feature>
<gene>
    <name evidence="11" type="ORF">POBO1169_LOCUS1284</name>
</gene>
<evidence type="ECO:0000256" key="8">
    <source>
        <dbReference type="RuleBase" id="RU003829"/>
    </source>
</evidence>
<reference evidence="11" key="1">
    <citation type="submission" date="2021-01" db="EMBL/GenBank/DDBJ databases">
        <authorList>
            <person name="Corre E."/>
            <person name="Pelletier E."/>
            <person name="Niang G."/>
            <person name="Scheremetjew M."/>
            <person name="Finn R."/>
            <person name="Kale V."/>
            <person name="Holt S."/>
            <person name="Cochrane G."/>
            <person name="Meng A."/>
            <person name="Brown T."/>
            <person name="Cohen L."/>
        </authorList>
    </citation>
    <scope>NUCLEOTIDE SEQUENCE</scope>
    <source>
        <strain evidence="11">CCMP722</strain>
    </source>
</reference>
<dbReference type="AlphaFoldDB" id="A0A7S0MSC2"/>
<organism evidence="11">
    <name type="scientific">Pyramimonas obovata</name>
    <dbReference type="NCBI Taxonomy" id="1411642"/>
    <lineage>
        <taxon>Eukaryota</taxon>
        <taxon>Viridiplantae</taxon>
        <taxon>Chlorophyta</taxon>
        <taxon>Pyramimonadophyceae</taxon>
        <taxon>Pyramimonadales</taxon>
        <taxon>Pyramimonadaceae</taxon>
        <taxon>Pyramimonas</taxon>
        <taxon>Pyramimonas incertae sedis</taxon>
    </lineage>
</organism>
<dbReference type="SUPFAM" id="SSF75632">
    <property type="entry name" value="Cullin homology domain"/>
    <property type="match status" value="1"/>
</dbReference>
<dbReference type="InterPro" id="IPR016157">
    <property type="entry name" value="Cullin_CS"/>
</dbReference>
<dbReference type="FunFam" id="1.20.1310.10:FF:000024">
    <property type="entry name" value="Cullin-4 like"/>
    <property type="match status" value="1"/>
</dbReference>
<dbReference type="PROSITE" id="PS01256">
    <property type="entry name" value="CULLIN_1"/>
    <property type="match status" value="1"/>
</dbReference>
<evidence type="ECO:0000256" key="6">
    <source>
        <dbReference type="ARBA" id="ARBA00069613"/>
    </source>
</evidence>
<dbReference type="FunFam" id="3.30.230.130:FF:000006">
    <property type="entry name" value="Cullin-4 like"/>
    <property type="match status" value="1"/>
</dbReference>
<dbReference type="PROSITE" id="PS50069">
    <property type="entry name" value="CULLIN_2"/>
    <property type="match status" value="1"/>
</dbReference>
<dbReference type="Pfam" id="PF00888">
    <property type="entry name" value="Cullin"/>
    <property type="match status" value="1"/>
</dbReference>
<dbReference type="InterPro" id="IPR059120">
    <property type="entry name" value="Cullin-like_AB"/>
</dbReference>
<dbReference type="SMART" id="SM00884">
    <property type="entry name" value="Cullin_Nedd8"/>
    <property type="match status" value="1"/>
</dbReference>
<dbReference type="InterPro" id="IPR036390">
    <property type="entry name" value="WH_DNA-bd_sf"/>
</dbReference>
<dbReference type="InterPro" id="IPR016158">
    <property type="entry name" value="Cullin_homology"/>
</dbReference>
<dbReference type="Gene3D" id="1.10.10.10">
    <property type="entry name" value="Winged helix-like DNA-binding domain superfamily/Winged helix DNA-binding domain"/>
    <property type="match status" value="1"/>
</dbReference>
<keyword evidence="3" id="KW-1017">Isopeptide bond</keyword>
<evidence type="ECO:0000256" key="4">
    <source>
        <dbReference type="ARBA" id="ARBA00022786"/>
    </source>
</evidence>
<sequence>MASNGFGEGAGGANLALKRSSAGPSKRLVIKPFKEKPKLPPDFEERTWAKLKDAVSAVHAKQPVACSREELYRAVEDLCVHKKGSSLYTNVQQVCEVHIASRLHALRGRAADPVIFLSLMDATWQDHCSQMHTVRSIFLYLDRTYVIQTTGVQSLWDLGLQLFRTHLESDSEISRKVVAGLFHLLEKERQGEAVDRVLMKSLVRMYTALQMYTDTFEKPFLEMTTSFYGAEGERYMQQTDVPEYLLHCDRRFAEESERCVHYLDAATRKPLIAVVEKELLDRHTKTVLAKGFGALMTANRLEDLKRMHALFTRVGKLDEMKAALSNYIKLTGKDLIMDEEKDSDMVNLLLDMKARLDTILVESFDRNEAFGNAMKDAFEHFINLRANRPAELIAKFIDAKLRLGNKGTSEEELEVIMDRVLTLFRYIQGKDVFEAFYKKDLAKRLLLGKSASIDAERSMITKLKTECGSQFTNKLEGMFKDIDLSKDFMGSFRTSAQARANLPQGIEMNIHVLTQGYWPTYAPVEVNLPPQINQYQDIFRDFYLSKHSGRRLNWQNGLAHCVLKARFDQGVKELSVSLFQTIVLMLFNSADRLSFTHILEATGIEDKELRRTLQSLACGKVRVLQKEPRGREVADSDEFVFHSQLNEKLYRIKVNSIQLKESAEENAATSERVFQDRQYQIDAAVVRIMKTRKTLAHTLLMTELFNQLKFPIRPADLKKRIESLIDREYLERDKASPKIYNYLA</sequence>